<keyword evidence="2" id="KW-1185">Reference proteome</keyword>
<dbReference type="InterPro" id="IPR036397">
    <property type="entry name" value="RNaseH_sf"/>
</dbReference>
<dbReference type="PANTHER" id="PTHR37984:SF15">
    <property type="entry name" value="INTEGRASE CATALYTIC DOMAIN-CONTAINING PROTEIN"/>
    <property type="match status" value="1"/>
</dbReference>
<proteinExistence type="predicted"/>
<organism evidence="2 3">
    <name type="scientific">Glossina fuscipes</name>
    <dbReference type="NCBI Taxonomy" id="7396"/>
    <lineage>
        <taxon>Eukaryota</taxon>
        <taxon>Metazoa</taxon>
        <taxon>Ecdysozoa</taxon>
        <taxon>Arthropoda</taxon>
        <taxon>Hexapoda</taxon>
        <taxon>Insecta</taxon>
        <taxon>Pterygota</taxon>
        <taxon>Neoptera</taxon>
        <taxon>Endopterygota</taxon>
        <taxon>Diptera</taxon>
        <taxon>Brachycera</taxon>
        <taxon>Muscomorpha</taxon>
        <taxon>Hippoboscoidea</taxon>
        <taxon>Glossinidae</taxon>
        <taxon>Glossina</taxon>
    </lineage>
</organism>
<dbReference type="InterPro" id="IPR001584">
    <property type="entry name" value="Integrase_cat-core"/>
</dbReference>
<dbReference type="GO" id="GO:0003676">
    <property type="term" value="F:nucleic acid binding"/>
    <property type="evidence" value="ECO:0007669"/>
    <property type="project" value="InterPro"/>
</dbReference>
<evidence type="ECO:0000259" key="1">
    <source>
        <dbReference type="PROSITE" id="PS50994"/>
    </source>
</evidence>
<dbReference type="RefSeq" id="XP_037897301.1">
    <property type="nucleotide sequence ID" value="XM_038041373.1"/>
</dbReference>
<dbReference type="AlphaFoldDB" id="A0A9C6DP44"/>
<dbReference type="InterPro" id="IPR012337">
    <property type="entry name" value="RNaseH-like_sf"/>
</dbReference>
<dbReference type="SUPFAM" id="SSF53098">
    <property type="entry name" value="Ribonuclease H-like"/>
    <property type="match status" value="1"/>
</dbReference>
<dbReference type="GeneID" id="119642276"/>
<evidence type="ECO:0000313" key="2">
    <source>
        <dbReference type="Proteomes" id="UP000092443"/>
    </source>
</evidence>
<name>A0A9C6DP44_9MUSC</name>
<dbReference type="PANTHER" id="PTHR37984">
    <property type="entry name" value="PROTEIN CBG26694"/>
    <property type="match status" value="1"/>
</dbReference>
<dbReference type="FunFam" id="3.30.420.10:FF:000032">
    <property type="entry name" value="Retrovirus-related Pol polyprotein from transposon 297-like Protein"/>
    <property type="match status" value="1"/>
</dbReference>
<sequence length="553" mass="63322">MDEVILEIDFMAKHGFVLDMKRQVLQYANVTLPLTVGYDGQPEVLQVAVQREQVISQNSEAIIWATAIQELRLRRIWVIEPNKECTKDSIIIGKAVVSPVKNLIPRNAKKPNVNVRSCCSAMVTQFQRTRRTAGQVDWKTAILENKGGVVICRTIVEPNGVFSKEDMTSAQKADKDLNAILKALEKQERPTWEGFQEKVRLRRRIGLSGKAIIVEDGCLWRIWRSEDASWAKKLLVVSRVGIKDSVAAWIRNCDQCSKSKGPKNKPRGRLQQYNVGAPFERIAMDIAGPFPASNARNKYVVVVNDYFSKWSQVYSIANQEAKTIAKVFVNNWVTWFGTPIELHSDQGRNFESSIFQEVRQMFSINETRTTPLHLQSDGMFERFNRTLQEHLRKVIDNNQQDWNEQIPIFLMAYRSAVHNTTAVPSVQILLGSNLRLPADLKFGKTPNVQRIETEYIARLRVILDSMHRQIRNSTQIVTDGVNAKYDLRANADEFKEGDSLLLCNPSRNKGMAPKLRCNWEGPYIFITRIMMWSVEYGNIPEAELNSKWYTWTG</sequence>
<feature type="domain" description="Integrase catalytic" evidence="1">
    <location>
        <begin position="274"/>
        <end position="445"/>
    </location>
</feature>
<dbReference type="Pfam" id="PF00665">
    <property type="entry name" value="rve"/>
    <property type="match status" value="1"/>
</dbReference>
<protein>
    <submittedName>
        <fullName evidence="3">Uncharacterized protein LOC119642276</fullName>
    </submittedName>
</protein>
<dbReference type="KEGG" id="gfs:119642276"/>
<dbReference type="InterPro" id="IPR050951">
    <property type="entry name" value="Retrovirus_Pol_polyprotein"/>
</dbReference>
<dbReference type="GO" id="GO:0015074">
    <property type="term" value="P:DNA integration"/>
    <property type="evidence" value="ECO:0007669"/>
    <property type="project" value="InterPro"/>
</dbReference>
<dbReference type="PROSITE" id="PS50994">
    <property type="entry name" value="INTEGRASE"/>
    <property type="match status" value="1"/>
</dbReference>
<gene>
    <name evidence="3" type="primary">LOC119642276</name>
</gene>
<accession>A0A9C6DP44</accession>
<reference evidence="3" key="1">
    <citation type="submission" date="2025-08" db="UniProtKB">
        <authorList>
            <consortium name="RefSeq"/>
        </authorList>
    </citation>
    <scope>IDENTIFICATION</scope>
    <source>
        <tissue evidence="3">Whole body pupa</tissue>
    </source>
</reference>
<dbReference type="Gene3D" id="3.30.420.10">
    <property type="entry name" value="Ribonuclease H-like superfamily/Ribonuclease H"/>
    <property type="match status" value="1"/>
</dbReference>
<evidence type="ECO:0000313" key="3">
    <source>
        <dbReference type="RefSeq" id="XP_037897301.1"/>
    </source>
</evidence>
<dbReference type="Proteomes" id="UP000092443">
    <property type="component" value="Unplaced"/>
</dbReference>